<proteinExistence type="inferred from homology"/>
<evidence type="ECO:0000256" key="2">
    <source>
        <dbReference type="ARBA" id="ARBA00010790"/>
    </source>
</evidence>
<protein>
    <submittedName>
        <fullName evidence="9">Oxidoreductase</fullName>
    </submittedName>
</protein>
<gene>
    <name evidence="9" type="ORF">G8770_13980</name>
</gene>
<evidence type="ECO:0000256" key="1">
    <source>
        <dbReference type="ARBA" id="ARBA00001974"/>
    </source>
</evidence>
<keyword evidence="4 5" id="KW-0274">FAD</keyword>
<dbReference type="InterPro" id="IPR036188">
    <property type="entry name" value="FAD/NAD-bd_sf"/>
</dbReference>
<evidence type="ECO:0000256" key="4">
    <source>
        <dbReference type="ARBA" id="ARBA00022827"/>
    </source>
</evidence>
<dbReference type="GO" id="GO:0016614">
    <property type="term" value="F:oxidoreductase activity, acting on CH-OH group of donors"/>
    <property type="evidence" value="ECO:0007669"/>
    <property type="project" value="InterPro"/>
</dbReference>
<dbReference type="GO" id="GO:0050660">
    <property type="term" value="F:flavin adenine dinucleotide binding"/>
    <property type="evidence" value="ECO:0007669"/>
    <property type="project" value="InterPro"/>
</dbReference>
<evidence type="ECO:0000259" key="8">
    <source>
        <dbReference type="PROSITE" id="PS00624"/>
    </source>
</evidence>
<dbReference type="InterPro" id="IPR012132">
    <property type="entry name" value="GMC_OxRdtase"/>
</dbReference>
<dbReference type="SUPFAM" id="SSF51905">
    <property type="entry name" value="FAD/NAD(P)-binding domain"/>
    <property type="match status" value="1"/>
</dbReference>
<dbReference type="Proteomes" id="UP000787472">
    <property type="component" value="Unassembled WGS sequence"/>
</dbReference>
<dbReference type="Gene3D" id="3.50.50.60">
    <property type="entry name" value="FAD/NAD(P)-binding domain"/>
    <property type="match status" value="1"/>
</dbReference>
<evidence type="ECO:0000313" key="9">
    <source>
        <dbReference type="EMBL" id="NHO66654.1"/>
    </source>
</evidence>
<evidence type="ECO:0000313" key="10">
    <source>
        <dbReference type="Proteomes" id="UP000787472"/>
    </source>
</evidence>
<dbReference type="SUPFAM" id="SSF54373">
    <property type="entry name" value="FAD-linked reductases, C-terminal domain"/>
    <property type="match status" value="1"/>
</dbReference>
<feature type="domain" description="Glucose-methanol-choline oxidoreductase N-terminal" evidence="8">
    <location>
        <begin position="262"/>
        <end position="276"/>
    </location>
</feature>
<evidence type="ECO:0000256" key="6">
    <source>
        <dbReference type="RuleBase" id="RU003968"/>
    </source>
</evidence>
<accession>A0A9E5MKK3</accession>
<reference evidence="9" key="1">
    <citation type="submission" date="2020-03" db="EMBL/GenBank/DDBJ databases">
        <authorList>
            <person name="Guo F."/>
        </authorList>
    </citation>
    <scope>NUCLEOTIDE SEQUENCE</scope>
    <source>
        <strain evidence="9">JCM 30134</strain>
    </source>
</reference>
<dbReference type="PANTHER" id="PTHR11552">
    <property type="entry name" value="GLUCOSE-METHANOL-CHOLINE GMC OXIDOREDUCTASE"/>
    <property type="match status" value="1"/>
</dbReference>
<comment type="cofactor">
    <cofactor evidence="1 5">
        <name>FAD</name>
        <dbReference type="ChEBI" id="CHEBI:57692"/>
    </cofactor>
</comment>
<evidence type="ECO:0000256" key="3">
    <source>
        <dbReference type="ARBA" id="ARBA00022630"/>
    </source>
</evidence>
<dbReference type="PROSITE" id="PS00623">
    <property type="entry name" value="GMC_OXRED_1"/>
    <property type="match status" value="1"/>
</dbReference>
<feature type="binding site" evidence="5">
    <location>
        <begin position="96"/>
        <end position="99"/>
    </location>
    <ligand>
        <name>FAD</name>
        <dbReference type="ChEBI" id="CHEBI:57692"/>
    </ligand>
</feature>
<dbReference type="InterPro" id="IPR000172">
    <property type="entry name" value="GMC_OxRdtase_N"/>
</dbReference>
<name>A0A9E5MKK3_9GAMM</name>
<keyword evidence="3 6" id="KW-0285">Flavoprotein</keyword>
<comment type="similarity">
    <text evidence="2 6">Belongs to the GMC oxidoreductase family.</text>
</comment>
<dbReference type="EMBL" id="JAAONZ010000011">
    <property type="protein sequence ID" value="NHO66654.1"/>
    <property type="molecule type" value="Genomic_DNA"/>
</dbReference>
<dbReference type="InterPro" id="IPR007867">
    <property type="entry name" value="GMC_OxRtase_C"/>
</dbReference>
<dbReference type="RefSeq" id="WP_167187908.1">
    <property type="nucleotide sequence ID" value="NZ_JAAONZ010000011.1"/>
</dbReference>
<dbReference type="AlphaFoldDB" id="A0A9E5MKK3"/>
<evidence type="ECO:0000259" key="7">
    <source>
        <dbReference type="PROSITE" id="PS00623"/>
    </source>
</evidence>
<sequence>MVYDYIIVGAGSAGCVLADALTHDGKYQVLLLESGPEDKNFLLDMPRGIGKILQPDSRYVWQYQIHKGFPHFNESSDSNQETWLKGRVLGGSSSINGMVYARGFPSDYDEWETLGCEGWNWQNLLPHFIAHEQHELGANPARGDKGPLRITTHPKDGSGLPVRQLGDATLQAMADTGIKTTEDTNLDGGAGYQPRTISGGKRCSAATAFLKPAMQRKNLTVIHSSQAQRIVFDKKRAVAVEVKHKGTLKRLDCQRDIILSAGAIESPKLLLLSGVGDSEQLQSLNLPSIHHAPEVGRNLQEHYFIQTQYRVRDGSLNSAFQGLGLIKSILRYLLFRNGPMSHAAQEIIAYTSSRSEAERSDCQLGVGLYSLAQNKYPPAPEKLPGITIGGYPMHPTSRGSLSLQSADPDTAPLIVANFLQTDKDQKTAVAMLRKIRNISQQPSLAPYIEQELSPGKNVETDEELLDFYQRNGMTAYHVSGTCRMGGDSDSVVDTRTNVRGVTGLRVVDTSIFPRLPSGNTNAPTMAVARHAAGMILEDALRS</sequence>
<keyword evidence="10" id="KW-1185">Reference proteome</keyword>
<evidence type="ECO:0000256" key="5">
    <source>
        <dbReference type="PIRSR" id="PIRSR000137-2"/>
    </source>
</evidence>
<dbReference type="PIRSF" id="PIRSF000137">
    <property type="entry name" value="Alcohol_oxidase"/>
    <property type="match status" value="1"/>
</dbReference>
<feature type="domain" description="Glucose-methanol-choline oxidoreductase N-terminal" evidence="7">
    <location>
        <begin position="86"/>
        <end position="109"/>
    </location>
</feature>
<dbReference type="Gene3D" id="3.30.560.10">
    <property type="entry name" value="Glucose Oxidase, domain 3"/>
    <property type="match status" value="1"/>
</dbReference>
<dbReference type="Pfam" id="PF00732">
    <property type="entry name" value="GMC_oxred_N"/>
    <property type="match status" value="1"/>
</dbReference>
<feature type="binding site" evidence="5">
    <location>
        <position position="88"/>
    </location>
    <ligand>
        <name>FAD</name>
        <dbReference type="ChEBI" id="CHEBI:57692"/>
    </ligand>
</feature>
<dbReference type="PANTHER" id="PTHR11552:SF147">
    <property type="entry name" value="CHOLINE DEHYDROGENASE, MITOCHONDRIAL"/>
    <property type="match status" value="1"/>
</dbReference>
<organism evidence="9 10">
    <name type="scientific">Pseudomaricurvus hydrocarbonicus</name>
    <dbReference type="NCBI Taxonomy" id="1470433"/>
    <lineage>
        <taxon>Bacteria</taxon>
        <taxon>Pseudomonadati</taxon>
        <taxon>Pseudomonadota</taxon>
        <taxon>Gammaproteobacteria</taxon>
        <taxon>Cellvibrionales</taxon>
        <taxon>Cellvibrionaceae</taxon>
        <taxon>Pseudomaricurvus</taxon>
    </lineage>
</organism>
<comment type="caution">
    <text evidence="9">The sequence shown here is derived from an EMBL/GenBank/DDBJ whole genome shotgun (WGS) entry which is preliminary data.</text>
</comment>
<dbReference type="PROSITE" id="PS00624">
    <property type="entry name" value="GMC_OXRED_2"/>
    <property type="match status" value="1"/>
</dbReference>
<dbReference type="Pfam" id="PF05199">
    <property type="entry name" value="GMC_oxred_C"/>
    <property type="match status" value="1"/>
</dbReference>